<dbReference type="SUPFAM" id="SSF48452">
    <property type="entry name" value="TPR-like"/>
    <property type="match status" value="1"/>
</dbReference>
<dbReference type="Gene3D" id="1.25.40.10">
    <property type="entry name" value="Tetratricopeptide repeat domain"/>
    <property type="match status" value="1"/>
</dbReference>
<protein>
    <submittedName>
        <fullName evidence="1">Uncharacterized protein</fullName>
    </submittedName>
</protein>
<proteinExistence type="predicted"/>
<comment type="caution">
    <text evidence="1">The sequence shown here is derived from an EMBL/GenBank/DDBJ whole genome shotgun (WGS) entry which is preliminary data.</text>
</comment>
<accession>A0A0F9MQ07</accession>
<evidence type="ECO:0000313" key="1">
    <source>
        <dbReference type="EMBL" id="KKN07744.1"/>
    </source>
</evidence>
<reference evidence="1" key="1">
    <citation type="journal article" date="2015" name="Nature">
        <title>Complex archaea that bridge the gap between prokaryotes and eukaryotes.</title>
        <authorList>
            <person name="Spang A."/>
            <person name="Saw J.H."/>
            <person name="Jorgensen S.L."/>
            <person name="Zaremba-Niedzwiedzka K."/>
            <person name="Martijn J."/>
            <person name="Lind A.E."/>
            <person name="van Eijk R."/>
            <person name="Schleper C."/>
            <person name="Guy L."/>
            <person name="Ettema T.J."/>
        </authorList>
    </citation>
    <scope>NUCLEOTIDE SEQUENCE</scope>
</reference>
<gene>
    <name evidence="1" type="ORF">LCGC14_1063810</name>
</gene>
<name>A0A0F9MQ07_9ZZZZ</name>
<dbReference type="AlphaFoldDB" id="A0A0F9MQ07"/>
<sequence length="859" mass="102579">MKEIRYDKGTHFDKYNSYGIDYWHSLKELNYSYTEIKFIKKNIFLFLEELKKRGDGSTLNWLDSSFINNYLLDALQKRVPEYTNDIIIKIHRVLKNFINYFSVQKVLNKQQYQEILRNLYDSKELKSKLNQKSKREKINNSDIKNAHKDEIIKIKNKLLHFSLNYGDYLEKQREHEIFNYIDNIEESLLVKAIMDLLEMIEDNKLFMKLFAFIDNFIKINSLPSRMIDLLHKKTEQDSHFYRLLLLYQSFFFSGYVLKKPYEKLINELELDPKKVGKEIIKIAGVQDLDEIKNNEEIRQEFKHIFDIESLIDEITPFSGVTPFSNLYSGELFNFPKGINIDIKKYLTFLEDIDVLPEKRIKFMKSNYGEFPDYISKSRDKKMIKNALNYYYEGKYKEALVVLNKLIISCPENAIPIYLRAKVREAQGSFYQALKDVLDSLKLDPFKIEAYMDLSYILEIGGYFYSSTVLTCQLLRFCPFDFNFHLQLAITSHQLSYPFENSLRLAGKIDFARLINFISRYWVHDKIRPKDSLNYIKMTSSQFREARMSAERIILKAINVLDENPKPLKKNIEKARSIIRDPSYFFPNQSDYILKNWFIYELTQRFAHNFYNLYFNLTPIITSEKFIQLCFEITKIVAHFVFQAFKNRTIVKISIIEEILNNEKVHKYQHYLDLLIFFTSNQEVFQIINDTMLQLINECRECPNQCLIKPKKWFLAFYEFGTQKNEEFNDNYSLLAYIDCIVSDFEYALEEKRLLQKTIDTKVENIELFFEYLVHNIVINDPEELEDIINIDFISEFLCHTELVTPKTPMKKNCTSLKNLISLLYHDYGFYRDGYFSKLNKLLTNSDYFFEKKNNNRNND</sequence>
<dbReference type="InterPro" id="IPR011990">
    <property type="entry name" value="TPR-like_helical_dom_sf"/>
</dbReference>
<organism evidence="1">
    <name type="scientific">marine sediment metagenome</name>
    <dbReference type="NCBI Taxonomy" id="412755"/>
    <lineage>
        <taxon>unclassified sequences</taxon>
        <taxon>metagenomes</taxon>
        <taxon>ecological metagenomes</taxon>
    </lineage>
</organism>
<dbReference type="EMBL" id="LAZR01004534">
    <property type="protein sequence ID" value="KKN07744.1"/>
    <property type="molecule type" value="Genomic_DNA"/>
</dbReference>